<dbReference type="InterPro" id="IPR027385">
    <property type="entry name" value="Beta-barrel_OMP"/>
</dbReference>
<dbReference type="Proteomes" id="UP000050443">
    <property type="component" value="Unassembled WGS sequence"/>
</dbReference>
<evidence type="ECO:0000313" key="5">
    <source>
        <dbReference type="Proteomes" id="UP000050443"/>
    </source>
</evidence>
<reference evidence="4 5" key="1">
    <citation type="submission" date="2014-09" db="EMBL/GenBank/DDBJ databases">
        <title>Genome sequence of Flavobacterium aquidurense RC62.</title>
        <authorList>
            <person name="Kim J.F."/>
            <person name="Kwak M.-J."/>
        </authorList>
    </citation>
    <scope>NUCLEOTIDE SEQUENCE [LARGE SCALE GENOMIC DNA]</scope>
    <source>
        <strain evidence="4 5">RC62</strain>
    </source>
</reference>
<feature type="signal peptide" evidence="2">
    <location>
        <begin position="1"/>
        <end position="19"/>
    </location>
</feature>
<dbReference type="Gene3D" id="2.40.160.20">
    <property type="match status" value="1"/>
</dbReference>
<dbReference type="InterPro" id="IPR011250">
    <property type="entry name" value="OMP/PagP_B-barrel"/>
</dbReference>
<evidence type="ECO:0000256" key="1">
    <source>
        <dbReference type="ARBA" id="ARBA00022729"/>
    </source>
</evidence>
<protein>
    <submittedName>
        <fullName evidence="4">Membrane protein</fullName>
    </submittedName>
</protein>
<dbReference type="PATRIC" id="fig|362413.3.peg.1897"/>
<proteinExistence type="predicted"/>
<evidence type="ECO:0000259" key="3">
    <source>
        <dbReference type="Pfam" id="PF13505"/>
    </source>
</evidence>
<feature type="chain" id="PRO_5006183765" evidence="2">
    <location>
        <begin position="20"/>
        <end position="323"/>
    </location>
</feature>
<accession>A0A0Q0S5H3</accession>
<dbReference type="STRING" id="362413.RC62_1949"/>
<organism evidence="4 5">
    <name type="scientific">Flavobacterium aquidurense</name>
    <dbReference type="NCBI Taxonomy" id="362413"/>
    <lineage>
        <taxon>Bacteria</taxon>
        <taxon>Pseudomonadati</taxon>
        <taxon>Bacteroidota</taxon>
        <taxon>Flavobacteriia</taxon>
        <taxon>Flavobacteriales</taxon>
        <taxon>Flavobacteriaceae</taxon>
        <taxon>Flavobacterium</taxon>
    </lineage>
</organism>
<dbReference type="Pfam" id="PF13505">
    <property type="entry name" value="OMP_b-brl"/>
    <property type="match status" value="1"/>
</dbReference>
<sequence length="323" mass="34891">MKKNLFLLGLLVCSMATMAQTEKADKPESWYFKIGGSYFNQTASTEFPVVGGQLPNRDVYAGTLANNKLVSREGVTGSFGQGFRSGITAGYRFSTRLGVEMAANYYVSNTKTMAQTTDRLISYNPATSPAATYLSFTAEGEIKAFDLAPALVMFLGEAHGFEPYTKVGIIVPIHGTLDIKTDRTYSTFVGANQVATTNAYSKDVVKPNPSLGFMASIGTSYKLGKHISAFAELEYRNFTVHGKTKETEVYTENGVDKLNTPTTFRPDASYSASHTKYVETISSTSNSKVTNAAGFDSTRATDDVSTYVGISGLGLTLGLKYSL</sequence>
<comment type="caution">
    <text evidence="4">The sequence shown here is derived from an EMBL/GenBank/DDBJ whole genome shotgun (WGS) entry which is preliminary data.</text>
</comment>
<dbReference type="OrthoDB" id="1322659at2"/>
<evidence type="ECO:0000256" key="2">
    <source>
        <dbReference type="SAM" id="SignalP"/>
    </source>
</evidence>
<dbReference type="RefSeq" id="WP_055097412.1">
    <property type="nucleotide sequence ID" value="NZ_JRLF01000014.1"/>
</dbReference>
<keyword evidence="1 2" id="KW-0732">Signal</keyword>
<gene>
    <name evidence="4" type="ORF">RC62_1949</name>
</gene>
<dbReference type="SUPFAM" id="SSF56925">
    <property type="entry name" value="OMPA-like"/>
    <property type="match status" value="1"/>
</dbReference>
<name>A0A0Q0S5H3_9FLAO</name>
<dbReference type="AlphaFoldDB" id="A0A0Q0S5H3"/>
<dbReference type="EMBL" id="JRLF01000014">
    <property type="protein sequence ID" value="KQB38590.1"/>
    <property type="molecule type" value="Genomic_DNA"/>
</dbReference>
<feature type="domain" description="Outer membrane protein beta-barrel" evidence="3">
    <location>
        <begin position="7"/>
        <end position="240"/>
    </location>
</feature>
<evidence type="ECO:0000313" key="4">
    <source>
        <dbReference type="EMBL" id="KQB38590.1"/>
    </source>
</evidence>